<feature type="chain" id="PRO_5016311107" evidence="1">
    <location>
        <begin position="31"/>
        <end position="139"/>
    </location>
</feature>
<comment type="caution">
    <text evidence="2">The sequence shown here is derived from an EMBL/GenBank/DDBJ whole genome shotgun (WGS) entry which is preliminary data.</text>
</comment>
<dbReference type="Proteomes" id="UP000247811">
    <property type="component" value="Unassembled WGS sequence"/>
</dbReference>
<evidence type="ECO:0000256" key="1">
    <source>
        <dbReference type="SAM" id="SignalP"/>
    </source>
</evidence>
<feature type="signal peptide" evidence="1">
    <location>
        <begin position="1"/>
        <end position="30"/>
    </location>
</feature>
<evidence type="ECO:0000313" key="3">
    <source>
        <dbReference type="Proteomes" id="UP000247811"/>
    </source>
</evidence>
<sequence>MTRCVVRPASRPRRALLLAGLCSALMPVRAQELVSRSFPAHALRGVITFSSPPDVVLNGVAARLAPGARIRDARNLLVLTGALDGQTAVVHYTIDLLGQLRDLWMLRSDEIARFWPGSAAEAALYQFDPVAQTWTRLSS</sequence>
<evidence type="ECO:0000313" key="2">
    <source>
        <dbReference type="EMBL" id="PXW97007.1"/>
    </source>
</evidence>
<protein>
    <submittedName>
        <fullName evidence="2">Uncharacterized protein</fullName>
    </submittedName>
</protein>
<dbReference type="RefSeq" id="WP_245909438.1">
    <property type="nucleotide sequence ID" value="NZ_QJJS01000005.1"/>
</dbReference>
<accession>A0A318H9P6</accession>
<gene>
    <name evidence="2" type="ORF">C7444_105105</name>
</gene>
<organism evidence="2 3">
    <name type="scientific">Sphaerotilus hippei</name>
    <dbReference type="NCBI Taxonomy" id="744406"/>
    <lineage>
        <taxon>Bacteria</taxon>
        <taxon>Pseudomonadati</taxon>
        <taxon>Pseudomonadota</taxon>
        <taxon>Betaproteobacteria</taxon>
        <taxon>Burkholderiales</taxon>
        <taxon>Sphaerotilaceae</taxon>
        <taxon>Sphaerotilus</taxon>
    </lineage>
</organism>
<dbReference type="EMBL" id="QJJS01000005">
    <property type="protein sequence ID" value="PXW97007.1"/>
    <property type="molecule type" value="Genomic_DNA"/>
</dbReference>
<dbReference type="AlphaFoldDB" id="A0A318H9P6"/>
<keyword evidence="1" id="KW-0732">Signal</keyword>
<name>A0A318H9P6_9BURK</name>
<keyword evidence="3" id="KW-1185">Reference proteome</keyword>
<proteinExistence type="predicted"/>
<reference evidence="2 3" key="1">
    <citation type="submission" date="2018-05" db="EMBL/GenBank/DDBJ databases">
        <title>Genomic Encyclopedia of Type Strains, Phase IV (KMG-IV): sequencing the most valuable type-strain genomes for metagenomic binning, comparative biology and taxonomic classification.</title>
        <authorList>
            <person name="Goeker M."/>
        </authorList>
    </citation>
    <scope>NUCLEOTIDE SEQUENCE [LARGE SCALE GENOMIC DNA]</scope>
    <source>
        <strain evidence="2 3">DSM 566</strain>
    </source>
</reference>